<dbReference type="EMBL" id="CAJVPM010004096">
    <property type="protein sequence ID" value="CAG8508912.1"/>
    <property type="molecule type" value="Genomic_DNA"/>
</dbReference>
<comment type="caution">
    <text evidence="1">The sequence shown here is derived from an EMBL/GenBank/DDBJ whole genome shotgun (WGS) entry which is preliminary data.</text>
</comment>
<name>A0ACA9L3L8_9GLOM</name>
<evidence type="ECO:0000313" key="2">
    <source>
        <dbReference type="Proteomes" id="UP000789860"/>
    </source>
</evidence>
<organism evidence="1 2">
    <name type="scientific">Scutellospora calospora</name>
    <dbReference type="NCBI Taxonomy" id="85575"/>
    <lineage>
        <taxon>Eukaryota</taxon>
        <taxon>Fungi</taxon>
        <taxon>Fungi incertae sedis</taxon>
        <taxon>Mucoromycota</taxon>
        <taxon>Glomeromycotina</taxon>
        <taxon>Glomeromycetes</taxon>
        <taxon>Diversisporales</taxon>
        <taxon>Gigasporaceae</taxon>
        <taxon>Scutellospora</taxon>
    </lineage>
</organism>
<keyword evidence="2" id="KW-1185">Reference proteome</keyword>
<proteinExistence type="predicted"/>
<evidence type="ECO:0000313" key="1">
    <source>
        <dbReference type="EMBL" id="CAG8508912.1"/>
    </source>
</evidence>
<dbReference type="Proteomes" id="UP000789860">
    <property type="component" value="Unassembled WGS sequence"/>
</dbReference>
<reference evidence="1" key="1">
    <citation type="submission" date="2021-06" db="EMBL/GenBank/DDBJ databases">
        <authorList>
            <person name="Kallberg Y."/>
            <person name="Tangrot J."/>
            <person name="Rosling A."/>
        </authorList>
    </citation>
    <scope>NUCLEOTIDE SEQUENCE</scope>
    <source>
        <strain evidence="1">AU212A</strain>
    </source>
</reference>
<accession>A0ACA9L3L8</accession>
<sequence length="103" mass="11464">MTKTTDVRIMSTNESHLKTFANTLKPISSPLEEKTISASSSSTQEICTDKYPKNSSTEEQQDTSRTNESNNTQTSIPKRTKNIILNTEDTNMTDNTTSNKETA</sequence>
<gene>
    <name evidence="1" type="ORF">SCALOS_LOCUS3568</name>
</gene>
<protein>
    <submittedName>
        <fullName evidence="1">1553_t:CDS:1</fullName>
    </submittedName>
</protein>